<dbReference type="KEGG" id="mee:DA075_35605"/>
<dbReference type="RefSeq" id="WP_099957728.1">
    <property type="nucleotide sequence ID" value="NZ_CP028847.1"/>
</dbReference>
<organism evidence="1 2">
    <name type="scientific">Methylobacterium currus</name>
    <dbReference type="NCBI Taxonomy" id="2051553"/>
    <lineage>
        <taxon>Bacteria</taxon>
        <taxon>Pseudomonadati</taxon>
        <taxon>Pseudomonadota</taxon>
        <taxon>Alphaproteobacteria</taxon>
        <taxon>Hyphomicrobiales</taxon>
        <taxon>Methylobacteriaceae</taxon>
        <taxon>Methylobacterium</taxon>
    </lineage>
</organism>
<evidence type="ECO:0000313" key="1">
    <source>
        <dbReference type="EMBL" id="AWB26198.1"/>
    </source>
</evidence>
<protein>
    <submittedName>
        <fullName evidence="1">Uncharacterized protein</fullName>
    </submittedName>
</protein>
<accession>A0A2R4WXD4</accession>
<dbReference type="Proteomes" id="UP000244755">
    <property type="component" value="Plasmid unnamed3"/>
</dbReference>
<keyword evidence="2" id="KW-1185">Reference proteome</keyword>
<keyword evidence="1" id="KW-0614">Plasmid</keyword>
<dbReference type="EMBL" id="CP028847">
    <property type="protein sequence ID" value="AWB26198.1"/>
    <property type="molecule type" value="Genomic_DNA"/>
</dbReference>
<evidence type="ECO:0000313" key="2">
    <source>
        <dbReference type="Proteomes" id="UP000244755"/>
    </source>
</evidence>
<dbReference type="OrthoDB" id="8000262at2"/>
<reference evidence="1 2" key="1">
    <citation type="submission" date="2018-04" db="EMBL/GenBank/DDBJ databases">
        <title>Methylobacterium sp. PR1016A genome.</title>
        <authorList>
            <person name="Park W."/>
        </authorList>
    </citation>
    <scope>NUCLEOTIDE SEQUENCE [LARGE SCALE GENOMIC DNA]</scope>
    <source>
        <strain evidence="1 2">PR1016A</strain>
        <plasmid evidence="1 2">unnamed3</plasmid>
    </source>
</reference>
<name>A0A2R4WXD4_9HYPH</name>
<proteinExistence type="predicted"/>
<sequence>MGDARQRLSTYHAGIWDALLAADEAAAAIEARADAHAMRQRAASEALRGFAAGVREALIPQQADPVREALRLIADVPGVEGEISCPECSGRLRWSRAENGHVWGKCESGGCLMWMM</sequence>
<gene>
    <name evidence="1" type="ORF">DA075_35605</name>
</gene>
<dbReference type="AlphaFoldDB" id="A0A2R4WXD4"/>
<geneLocation type="plasmid" evidence="1 2">
    <name>unnamed3</name>
</geneLocation>